<dbReference type="VEuPathDB" id="PiroplasmaDB:BOVATA_049570"/>
<reference evidence="3 4" key="1">
    <citation type="journal article" date="2017" name="BMC Genomics">
        <title>Whole-genome assembly of Babesia ovata and comparative genomics between closely related pathogens.</title>
        <authorList>
            <person name="Yamagishi J."/>
            <person name="Asada M."/>
            <person name="Hakimi H."/>
            <person name="Tanaka T.Q."/>
            <person name="Sugimoto C."/>
            <person name="Kawazu S."/>
        </authorList>
    </citation>
    <scope>NUCLEOTIDE SEQUENCE [LARGE SCALE GENOMIC DNA]</scope>
    <source>
        <strain evidence="3 4">Miyake</strain>
    </source>
</reference>
<dbReference type="EMBL" id="BDSA01000053">
    <property type="protein sequence ID" value="GBE63464.1"/>
    <property type="molecule type" value="Genomic_DNA"/>
</dbReference>
<sequence length="1621" mass="181675">MSFLHGVLKTVKDDDCVTTYDNYITEKNDKLQKLLQDLHSSIGQGRSVFGERVKEVGGRTLSVTNALGELKDEKITYFIDYVSGKQGDKLQDQLKTWTSVLGSINDHINTNIITNVDRLDPALSDKILRQIEPVQKVVAHLGGVATDPNLGVQVKDVDKALAEQRKNILDQIKMTSTDLQLRLTEECDKIFTDIMDLSGRKDDRFSHIKKTLQAARDVVASFDNEYKREVLQIIARLKIEMTEIYNGETGKCPLEMDVDIIVSTLLKFDDNLHASIKDFGERLAAAKKAINEAQKDVSRINEEANGDSTSKKGKLEKVAHDLEKTKKALDDYVKTEITDGLEVLAAKAQTKVRELEDALNEDLKKVKNQIKTQLGEYVQKVGGELLEASKKAKYPDDNEDTGPKPAFAALQNITVLKDALSNADIQLQKNIEFALDVLNDTTGFEGWKADKTNSIIKAVQGELRQVVEKELPNGDGDFTPTSQISFDKFKNYHGGMDGNQKKIGKKNELISSITSISNLASGFSVKVTNEALDNLSSDIIKELSDLMREFSNSAAYVTANFNHLKTDTIDKNLGKIKEEIYRLKTDHVEVMTRYINSVLAKVSRLEELPGLVDEARKAAEKKMDELKLDIEGVVTAIELAVGLANDALISSIAKLYNSVEIIRQTLKDSITKLKETLLKTAEDAFENVTKEVKMLLVIQHAADLQALRALVETQLREVQNIIARDAVTGVKGLLQTINGMSLVLNKHKVLEFRKFSNTKLEKIQESVKDVTTPFKITHFTALAKAFHDYFSPIHQYIKDQITAQLKEKSLPETADDNLNNLNTVNSNFDKLLNHLKAEVTSPRHYIFNKEFVDLRDKLSTSLTSLSPSQFANPRHPELLDAVGKALQGFTGELQKAYVNRYDGGEKITWGKQGAIATVYSTHVQWNTEFTEEGRKAAKVFLSILRMMYEKLYKLRDECGSVWKDKYICETDSKGDNPLGSFLKGCGFRVAENEGSKKGELKFPYTQFKGEGIKNLLPLTSTLKSGTRGVLDIFDTLLTHLNQFNQVGHAKHIPSPRTPCSIFEMLCWAAGLAHNSVFEKLQTYCNAYDTTDNKQDDPDFKNRLSVDVDHGLHNLCRYSHKILTTILGTGDEDTLYGVELSNNSLNLKYPTGGAECLHTLLDILRRLLPTLRFIKRKCKLSTQHGGWEQCQYGRDVMTSKWSCSKHTTSESTCQANGQANTEPNCQANDQATCQPRSPLMSYLNDCLPGHMPHQLQSVGCTSKCTTCPGSTPGMPCLTPLGFRGFSGSTKMGKDICYVMRKFFSSAKLSSLFCVAPRPPSTLPEHIEFALCLVNGWQKDVAPEEVPFQKRMHTSIENLSIKLVDKPNILTDAIISAYGSDYVDHDSCDNHHLSSLTSFGACYKNKEQCAPYLSSMCRDSYDYFAKKHSNTYLSWSVYLPWTFWDLLNNLYNAFCDINCHDWGCRGCLRGDGCKRGKHGVVEDEKKDVTCQCDSIVKCRGVAPTLYQYGFSFGEASTLNGGSTAKKCKDFCSQLKKVLQSQYFKDLFKECDNFLKEIRFPFMLLLLALWSLSLLYLLHIAVVRLDVLRIRSHLRSPSSHRIAAQSLLAAARVGKLSKLRYFSP</sequence>
<comment type="caution">
    <text evidence="3">The sequence shown here is derived from an EMBL/GenBank/DDBJ whole genome shotgun (WGS) entry which is preliminary data.</text>
</comment>
<keyword evidence="4" id="KW-1185">Reference proteome</keyword>
<keyword evidence="1" id="KW-0175">Coiled coil</keyword>
<accession>A0A2H6KKD8</accession>
<keyword evidence="2" id="KW-0472">Membrane</keyword>
<dbReference type="GeneID" id="39877234"/>
<feature type="transmembrane region" description="Helical" evidence="2">
    <location>
        <begin position="1557"/>
        <end position="1582"/>
    </location>
</feature>
<feature type="coiled-coil region" evidence="1">
    <location>
        <begin position="338"/>
        <end position="376"/>
    </location>
</feature>
<protein>
    <recommendedName>
        <fullName evidence="5">C3H1-type domain-containing protein</fullName>
    </recommendedName>
</protein>
<organism evidence="3 4">
    <name type="scientific">Babesia ovata</name>
    <dbReference type="NCBI Taxonomy" id="189622"/>
    <lineage>
        <taxon>Eukaryota</taxon>
        <taxon>Sar</taxon>
        <taxon>Alveolata</taxon>
        <taxon>Apicomplexa</taxon>
        <taxon>Aconoidasida</taxon>
        <taxon>Piroplasmida</taxon>
        <taxon>Babesiidae</taxon>
        <taxon>Babesia</taxon>
    </lineage>
</organism>
<evidence type="ECO:0000313" key="4">
    <source>
        <dbReference type="Proteomes" id="UP000236319"/>
    </source>
</evidence>
<dbReference type="RefSeq" id="XP_028869707.1">
    <property type="nucleotide sequence ID" value="XM_029013874.1"/>
</dbReference>
<evidence type="ECO:0008006" key="5">
    <source>
        <dbReference type="Google" id="ProtNLM"/>
    </source>
</evidence>
<keyword evidence="2" id="KW-0812">Transmembrane</keyword>
<gene>
    <name evidence="3" type="ORF">BOVATA_049570</name>
</gene>
<keyword evidence="2" id="KW-1133">Transmembrane helix</keyword>
<proteinExistence type="predicted"/>
<evidence type="ECO:0000256" key="2">
    <source>
        <dbReference type="SAM" id="Phobius"/>
    </source>
</evidence>
<name>A0A2H6KKD8_9APIC</name>
<feature type="coiled-coil region" evidence="1">
    <location>
        <begin position="276"/>
        <end position="303"/>
    </location>
</feature>
<evidence type="ECO:0000313" key="3">
    <source>
        <dbReference type="EMBL" id="GBE63464.1"/>
    </source>
</evidence>
<evidence type="ECO:0000256" key="1">
    <source>
        <dbReference type="SAM" id="Coils"/>
    </source>
</evidence>
<dbReference type="Proteomes" id="UP000236319">
    <property type="component" value="Unassembled WGS sequence"/>
</dbReference>
<dbReference type="OrthoDB" id="2441647at2759"/>